<keyword evidence="1" id="KW-0472">Membrane</keyword>
<keyword evidence="1" id="KW-1133">Transmembrane helix</keyword>
<name>A0A8S1RV08_9CILI</name>
<gene>
    <name evidence="2" type="ORF">PSON_ATCC_30995.1.T2760006</name>
</gene>
<evidence type="ECO:0000313" key="3">
    <source>
        <dbReference type="Proteomes" id="UP000692954"/>
    </source>
</evidence>
<evidence type="ECO:0008006" key="4">
    <source>
        <dbReference type="Google" id="ProtNLM"/>
    </source>
</evidence>
<proteinExistence type="predicted"/>
<sequence>MNNQNNQLNFSQLGLEQLNIKHLKLYQINKITHLVQMFGLLVVYFMNFFQMNIISRRKKQRSSELDFKLQIKFKLFDWESQLIINI</sequence>
<comment type="caution">
    <text evidence="2">The sequence shown here is derived from an EMBL/GenBank/DDBJ whole genome shotgun (WGS) entry which is preliminary data.</text>
</comment>
<dbReference type="Proteomes" id="UP000692954">
    <property type="component" value="Unassembled WGS sequence"/>
</dbReference>
<evidence type="ECO:0000256" key="1">
    <source>
        <dbReference type="SAM" id="Phobius"/>
    </source>
</evidence>
<evidence type="ECO:0000313" key="2">
    <source>
        <dbReference type="EMBL" id="CAD8130314.1"/>
    </source>
</evidence>
<protein>
    <recommendedName>
        <fullName evidence="4">Transmembrane protein</fullName>
    </recommendedName>
</protein>
<keyword evidence="3" id="KW-1185">Reference proteome</keyword>
<dbReference type="EMBL" id="CAJJDN010000276">
    <property type="protein sequence ID" value="CAD8130314.1"/>
    <property type="molecule type" value="Genomic_DNA"/>
</dbReference>
<accession>A0A8S1RV08</accession>
<keyword evidence="1" id="KW-0812">Transmembrane</keyword>
<feature type="transmembrane region" description="Helical" evidence="1">
    <location>
        <begin position="31"/>
        <end position="49"/>
    </location>
</feature>
<organism evidence="2 3">
    <name type="scientific">Paramecium sonneborni</name>
    <dbReference type="NCBI Taxonomy" id="65129"/>
    <lineage>
        <taxon>Eukaryota</taxon>
        <taxon>Sar</taxon>
        <taxon>Alveolata</taxon>
        <taxon>Ciliophora</taxon>
        <taxon>Intramacronucleata</taxon>
        <taxon>Oligohymenophorea</taxon>
        <taxon>Peniculida</taxon>
        <taxon>Parameciidae</taxon>
        <taxon>Paramecium</taxon>
    </lineage>
</organism>
<reference evidence="2" key="1">
    <citation type="submission" date="2021-01" db="EMBL/GenBank/DDBJ databases">
        <authorList>
            <consortium name="Genoscope - CEA"/>
            <person name="William W."/>
        </authorList>
    </citation>
    <scope>NUCLEOTIDE SEQUENCE</scope>
</reference>
<dbReference type="AlphaFoldDB" id="A0A8S1RV08"/>